<keyword evidence="2 3" id="KW-0040">ANK repeat</keyword>
<feature type="repeat" description="ANK" evidence="3">
    <location>
        <begin position="35"/>
        <end position="67"/>
    </location>
</feature>
<dbReference type="RefSeq" id="WP_052425634.1">
    <property type="nucleotide sequence ID" value="NZ_BBKA01000079.1"/>
</dbReference>
<dbReference type="SMART" id="SM00248">
    <property type="entry name" value="ANK"/>
    <property type="match status" value="2"/>
</dbReference>
<reference evidence="4 5" key="1">
    <citation type="submission" date="2016-01" db="EMBL/GenBank/DDBJ databases">
        <title>The new phylogeny of the genus Mycobacterium.</title>
        <authorList>
            <person name="Tarcisio F."/>
            <person name="Conor M."/>
            <person name="Antonella G."/>
            <person name="Elisabetta G."/>
            <person name="Giulia F.S."/>
            <person name="Sara T."/>
            <person name="Anna F."/>
            <person name="Clotilde B."/>
            <person name="Roberto B."/>
            <person name="Veronica D.S."/>
            <person name="Fabio R."/>
            <person name="Monica P."/>
            <person name="Olivier J."/>
            <person name="Enrico T."/>
            <person name="Nicola S."/>
        </authorList>
    </citation>
    <scope>NUCLEOTIDE SEQUENCE [LARGE SCALE GENOMIC DNA]</scope>
    <source>
        <strain evidence="4 5">DSM 45166</strain>
    </source>
</reference>
<keyword evidence="1" id="KW-0677">Repeat</keyword>
<protein>
    <submittedName>
        <fullName evidence="4">Uncharacterized protein</fullName>
    </submittedName>
</protein>
<accession>A0A1X1XL50</accession>
<organism evidence="4 5">
    <name type="scientific">Mycobacterium kyorinense</name>
    <dbReference type="NCBI Taxonomy" id="487514"/>
    <lineage>
        <taxon>Bacteria</taxon>
        <taxon>Bacillati</taxon>
        <taxon>Actinomycetota</taxon>
        <taxon>Actinomycetes</taxon>
        <taxon>Mycobacteriales</taxon>
        <taxon>Mycobacteriaceae</taxon>
        <taxon>Mycobacterium</taxon>
    </lineage>
</organism>
<evidence type="ECO:0000256" key="1">
    <source>
        <dbReference type="ARBA" id="ARBA00022737"/>
    </source>
</evidence>
<evidence type="ECO:0000313" key="5">
    <source>
        <dbReference type="Proteomes" id="UP000193487"/>
    </source>
</evidence>
<dbReference type="Pfam" id="PF12796">
    <property type="entry name" value="Ank_2"/>
    <property type="match status" value="1"/>
</dbReference>
<dbReference type="PROSITE" id="PS50088">
    <property type="entry name" value="ANK_REPEAT"/>
    <property type="match status" value="2"/>
</dbReference>
<name>A0A1X1XL50_9MYCO</name>
<proteinExistence type="predicted"/>
<dbReference type="InterPro" id="IPR036770">
    <property type="entry name" value="Ankyrin_rpt-contain_sf"/>
</dbReference>
<dbReference type="Gene3D" id="1.25.40.20">
    <property type="entry name" value="Ankyrin repeat-containing domain"/>
    <property type="match status" value="2"/>
</dbReference>
<dbReference type="PRINTS" id="PR01415">
    <property type="entry name" value="ANKYRIN"/>
</dbReference>
<dbReference type="PANTHER" id="PTHR24171">
    <property type="entry name" value="ANKYRIN REPEAT DOMAIN-CONTAINING PROTEIN 39-RELATED"/>
    <property type="match status" value="1"/>
</dbReference>
<sequence>MTQSSSTNGAALMGADELKEQINDGRLDIDAVDDDGRTPLHRAIDLGAEDLAVFLVSVGADVNLRDRWGNTPLWRAVYHAPGTDAIVELLLERGADPAAKNNHDVSPIDLAHKMTDDDETAELLPKLQAALSTDE</sequence>
<dbReference type="OrthoDB" id="4722540at2"/>
<keyword evidence="5" id="KW-1185">Reference proteome</keyword>
<dbReference type="InterPro" id="IPR002110">
    <property type="entry name" value="Ankyrin_rpt"/>
</dbReference>
<evidence type="ECO:0000256" key="2">
    <source>
        <dbReference type="ARBA" id="ARBA00023043"/>
    </source>
</evidence>
<evidence type="ECO:0000313" key="4">
    <source>
        <dbReference type="EMBL" id="ORV99582.1"/>
    </source>
</evidence>
<gene>
    <name evidence="4" type="ORF">AWC14_12210</name>
</gene>
<feature type="repeat" description="ANK" evidence="3">
    <location>
        <begin position="68"/>
        <end position="102"/>
    </location>
</feature>
<comment type="caution">
    <text evidence="4">The sequence shown here is derived from an EMBL/GenBank/DDBJ whole genome shotgun (WGS) entry which is preliminary data.</text>
</comment>
<evidence type="ECO:0000256" key="3">
    <source>
        <dbReference type="PROSITE-ProRule" id="PRU00023"/>
    </source>
</evidence>
<dbReference type="EMBL" id="LQPE01000154">
    <property type="protein sequence ID" value="ORV99582.1"/>
    <property type="molecule type" value="Genomic_DNA"/>
</dbReference>
<dbReference type="Proteomes" id="UP000193487">
    <property type="component" value="Unassembled WGS sequence"/>
</dbReference>
<dbReference type="AlphaFoldDB" id="A0A1X1XL50"/>
<dbReference type="SUPFAM" id="SSF48403">
    <property type="entry name" value="Ankyrin repeat"/>
    <property type="match status" value="1"/>
</dbReference>
<dbReference type="PROSITE" id="PS50297">
    <property type="entry name" value="ANK_REP_REGION"/>
    <property type="match status" value="2"/>
</dbReference>